<evidence type="ECO:0000256" key="1">
    <source>
        <dbReference type="ARBA" id="ARBA00004479"/>
    </source>
</evidence>
<proteinExistence type="inferred from homology"/>
<comment type="caution">
    <text evidence="23">The sequence shown here is derived from an EMBL/GenBank/DDBJ whole genome shotgun (WGS) entry which is preliminary data.</text>
</comment>
<sequence>MKWNPTTIAMKNQRNQLLLLLPFLTSILFIQNQLTSAVDFTFNGFDSSNLSLDGSSIIESRILKLTNGRALYPPRIRTKEPNSSFVLPFSTSFIFAMAPYEERLPGHGVVFSFVQNLGNNTTMNPSSQILGFEVEFDVIEIEEFRDISDNHVGIDVNSRISVSSYEAGYWSNENSFERLRLNNGRNYQVWIDYDNSIVNVTMAPVGMIRPNRPLLSVSLNLSEVFDDELYVGFTASTDALFQSHKILGWSFSNTNFSISEGLITTGLPSFELFNTPIYRSRGFIAGTVVGGLFLVIICSVITFLFIKRNRRIRKEREGMEDWELEYWPHRLNYQEIDLATKNFSEENVIGIGGNGKVYKGVFPGGLEVAVKRISHQSSEGVREFLAEISSLGRLKHRNLVGLRGWCKKEKGSRILVYDYMENGSLDKRIFESDDESKLLNFEERIKVLNQVASGVLYLHEEWEAKVLHRDIKSSNVLLDKEMNARLGDFGLARMHDHDKVAGTTRVVGTIGYIAPEIVVSGRASTKTDVFGYGVLVLEVISGRRPIEEGKPPLVDWVWELLRKGELISAVDERLISRENLDVEEVDRVLNLGLLCAHPDPNARPTMRQVVKLFDGKVEVDETEGDDMDVYLLEKMKNTEFWAMYPQIYNSGSDSYPAFEDIRKGLSTSMSLSCFDSVL</sequence>
<keyword evidence="10 19" id="KW-0547">Nucleotide-binding</keyword>
<keyword evidence="5" id="KW-0597">Phosphoprotein</keyword>
<dbReference type="SUPFAM" id="SSF56112">
    <property type="entry name" value="Protein kinase-like (PK-like)"/>
    <property type="match status" value="1"/>
</dbReference>
<evidence type="ECO:0000256" key="20">
    <source>
        <dbReference type="SAM" id="Phobius"/>
    </source>
</evidence>
<evidence type="ECO:0000256" key="17">
    <source>
        <dbReference type="ARBA" id="ARBA00047899"/>
    </source>
</evidence>
<evidence type="ECO:0000256" key="14">
    <source>
        <dbReference type="ARBA" id="ARBA00023136"/>
    </source>
</evidence>
<keyword evidence="7 20" id="KW-0812">Transmembrane</keyword>
<accession>A0ABD3S7H6</accession>
<evidence type="ECO:0000256" key="5">
    <source>
        <dbReference type="ARBA" id="ARBA00022553"/>
    </source>
</evidence>
<dbReference type="CDD" id="cd14066">
    <property type="entry name" value="STKc_IRAK"/>
    <property type="match status" value="1"/>
</dbReference>
<comment type="catalytic activity">
    <reaction evidence="18">
        <text>L-seryl-[protein] + ATP = O-phospho-L-seryl-[protein] + ADP + H(+)</text>
        <dbReference type="Rhea" id="RHEA:17989"/>
        <dbReference type="Rhea" id="RHEA-COMP:9863"/>
        <dbReference type="Rhea" id="RHEA-COMP:11604"/>
        <dbReference type="ChEBI" id="CHEBI:15378"/>
        <dbReference type="ChEBI" id="CHEBI:29999"/>
        <dbReference type="ChEBI" id="CHEBI:30616"/>
        <dbReference type="ChEBI" id="CHEBI:83421"/>
        <dbReference type="ChEBI" id="CHEBI:456216"/>
        <dbReference type="EC" id="2.7.11.1"/>
    </reaction>
</comment>
<evidence type="ECO:0000313" key="23">
    <source>
        <dbReference type="EMBL" id="KAL3820474.1"/>
    </source>
</evidence>
<evidence type="ECO:0000256" key="6">
    <source>
        <dbReference type="ARBA" id="ARBA00022679"/>
    </source>
</evidence>
<dbReference type="GO" id="GO:0030246">
    <property type="term" value="F:carbohydrate binding"/>
    <property type="evidence" value="ECO:0007669"/>
    <property type="project" value="UniProtKB-KW"/>
</dbReference>
<evidence type="ECO:0000256" key="18">
    <source>
        <dbReference type="ARBA" id="ARBA00048679"/>
    </source>
</evidence>
<organism evidence="23 24">
    <name type="scientific">Penstemon smallii</name>
    <dbReference type="NCBI Taxonomy" id="265156"/>
    <lineage>
        <taxon>Eukaryota</taxon>
        <taxon>Viridiplantae</taxon>
        <taxon>Streptophyta</taxon>
        <taxon>Embryophyta</taxon>
        <taxon>Tracheophyta</taxon>
        <taxon>Spermatophyta</taxon>
        <taxon>Magnoliopsida</taxon>
        <taxon>eudicotyledons</taxon>
        <taxon>Gunneridae</taxon>
        <taxon>Pentapetalae</taxon>
        <taxon>asterids</taxon>
        <taxon>lamiids</taxon>
        <taxon>Lamiales</taxon>
        <taxon>Plantaginaceae</taxon>
        <taxon>Cheloneae</taxon>
        <taxon>Penstemon</taxon>
    </lineage>
</organism>
<dbReference type="CDD" id="cd06899">
    <property type="entry name" value="lectin_legume_LecRK_Arcelin_ConA"/>
    <property type="match status" value="1"/>
</dbReference>
<dbReference type="SMART" id="SM00220">
    <property type="entry name" value="S_TKc"/>
    <property type="match status" value="1"/>
</dbReference>
<dbReference type="InterPro" id="IPR050528">
    <property type="entry name" value="L-type_Lectin-RKs"/>
</dbReference>
<dbReference type="InterPro" id="IPR011009">
    <property type="entry name" value="Kinase-like_dom_sf"/>
</dbReference>
<dbReference type="FunFam" id="3.30.200.20:FF:000621">
    <property type="entry name" value="Putative L-type lectin-domain containing receptor kinase VII.2"/>
    <property type="match status" value="1"/>
</dbReference>
<reference evidence="23 24" key="1">
    <citation type="submission" date="2024-12" db="EMBL/GenBank/DDBJ databases">
        <title>The unique morphological basis and parallel evolutionary history of personate flowers in Penstemon.</title>
        <authorList>
            <person name="Depatie T.H."/>
            <person name="Wessinger C.A."/>
        </authorList>
    </citation>
    <scope>NUCLEOTIDE SEQUENCE [LARGE SCALE GENOMIC DNA]</scope>
    <source>
        <strain evidence="23">WTNN_2</strain>
        <tissue evidence="23">Leaf</tissue>
    </source>
</reference>
<keyword evidence="13 20" id="KW-1133">Transmembrane helix</keyword>
<dbReference type="EMBL" id="JBJXBP010000007">
    <property type="protein sequence ID" value="KAL3820474.1"/>
    <property type="molecule type" value="Genomic_DNA"/>
</dbReference>
<keyword evidence="11" id="KW-0418">Kinase</keyword>
<dbReference type="CDD" id="cd12087">
    <property type="entry name" value="TM_EGFR-like"/>
    <property type="match status" value="1"/>
</dbReference>
<feature type="transmembrane region" description="Helical" evidence="20">
    <location>
        <begin position="283"/>
        <end position="306"/>
    </location>
</feature>
<dbReference type="Proteomes" id="UP001634393">
    <property type="component" value="Unassembled WGS sequence"/>
</dbReference>
<keyword evidence="16" id="KW-0675">Receptor</keyword>
<evidence type="ECO:0000256" key="19">
    <source>
        <dbReference type="PROSITE-ProRule" id="PRU10141"/>
    </source>
</evidence>
<name>A0ABD3S7H6_9LAMI</name>
<keyword evidence="6" id="KW-0808">Transferase</keyword>
<dbReference type="InterPro" id="IPR044912">
    <property type="entry name" value="Egfr_JX_dom"/>
</dbReference>
<keyword evidence="9" id="KW-0430">Lectin</keyword>
<evidence type="ECO:0000259" key="22">
    <source>
        <dbReference type="PROSITE" id="PS50011"/>
    </source>
</evidence>
<dbReference type="Gene3D" id="2.60.120.200">
    <property type="match status" value="1"/>
</dbReference>
<keyword evidence="8 21" id="KW-0732">Signal</keyword>
<dbReference type="FunFam" id="1.10.510.10:FF:000108">
    <property type="entry name" value="L-type lectin-domain containing receptor kinase S.4"/>
    <property type="match status" value="1"/>
</dbReference>
<evidence type="ECO:0000256" key="10">
    <source>
        <dbReference type="ARBA" id="ARBA00022741"/>
    </source>
</evidence>
<evidence type="ECO:0000256" key="12">
    <source>
        <dbReference type="ARBA" id="ARBA00022840"/>
    </source>
</evidence>
<evidence type="ECO:0000256" key="13">
    <source>
        <dbReference type="ARBA" id="ARBA00022989"/>
    </source>
</evidence>
<dbReference type="Pfam" id="PF00139">
    <property type="entry name" value="Lectin_legB"/>
    <property type="match status" value="1"/>
</dbReference>
<keyword evidence="24" id="KW-1185">Reference proteome</keyword>
<evidence type="ECO:0000256" key="21">
    <source>
        <dbReference type="SAM" id="SignalP"/>
    </source>
</evidence>
<dbReference type="PROSITE" id="PS50011">
    <property type="entry name" value="PROTEIN_KINASE_DOM"/>
    <property type="match status" value="1"/>
</dbReference>
<dbReference type="InterPro" id="IPR013320">
    <property type="entry name" value="ConA-like_dom_sf"/>
</dbReference>
<dbReference type="GO" id="GO:0004713">
    <property type="term" value="F:protein tyrosine kinase activity"/>
    <property type="evidence" value="ECO:0007669"/>
    <property type="project" value="UniProtKB-KW"/>
</dbReference>
<dbReference type="Gene3D" id="1.10.510.10">
    <property type="entry name" value="Transferase(Phosphotransferase) domain 1"/>
    <property type="match status" value="1"/>
</dbReference>
<feature type="domain" description="Protein kinase" evidence="22">
    <location>
        <begin position="343"/>
        <end position="617"/>
    </location>
</feature>
<dbReference type="InterPro" id="IPR008271">
    <property type="entry name" value="Ser/Thr_kinase_AS"/>
</dbReference>
<keyword evidence="14 20" id="KW-0472">Membrane</keyword>
<dbReference type="PROSITE" id="PS00108">
    <property type="entry name" value="PROTEIN_KINASE_ST"/>
    <property type="match status" value="1"/>
</dbReference>
<dbReference type="Gene3D" id="3.30.200.20">
    <property type="entry name" value="Phosphorylase Kinase, domain 1"/>
    <property type="match status" value="1"/>
</dbReference>
<dbReference type="InterPro" id="IPR049328">
    <property type="entry name" value="TM_ErbB1"/>
</dbReference>
<keyword evidence="15" id="KW-0829">Tyrosine-protein kinase</keyword>
<dbReference type="PROSITE" id="PS00107">
    <property type="entry name" value="PROTEIN_KINASE_ATP"/>
    <property type="match status" value="1"/>
</dbReference>
<dbReference type="GO" id="GO:0016020">
    <property type="term" value="C:membrane"/>
    <property type="evidence" value="ECO:0007669"/>
    <property type="project" value="UniProtKB-SubCell"/>
</dbReference>
<feature type="chain" id="PRO_5044794074" description="Protein kinase domain-containing protein" evidence="21">
    <location>
        <begin position="38"/>
        <end position="678"/>
    </location>
</feature>
<evidence type="ECO:0000256" key="4">
    <source>
        <dbReference type="ARBA" id="ARBA00022527"/>
    </source>
</evidence>
<gene>
    <name evidence="23" type="ORF">ACJIZ3_006379</name>
</gene>
<dbReference type="Pfam" id="PF21314">
    <property type="entry name" value="TM_ErbB1"/>
    <property type="match status" value="1"/>
</dbReference>
<keyword evidence="12 19" id="KW-0067">ATP-binding</keyword>
<evidence type="ECO:0000256" key="9">
    <source>
        <dbReference type="ARBA" id="ARBA00022734"/>
    </source>
</evidence>
<evidence type="ECO:0000256" key="15">
    <source>
        <dbReference type="ARBA" id="ARBA00023137"/>
    </source>
</evidence>
<comment type="similarity">
    <text evidence="3">In the C-terminal section; belongs to the protein kinase superfamily. Ser/Thr protein kinase family.</text>
</comment>
<dbReference type="PANTHER" id="PTHR27007">
    <property type="match status" value="1"/>
</dbReference>
<keyword evidence="4" id="KW-0723">Serine/threonine-protein kinase</keyword>
<evidence type="ECO:0000313" key="24">
    <source>
        <dbReference type="Proteomes" id="UP001634393"/>
    </source>
</evidence>
<feature type="binding site" evidence="19">
    <location>
        <position position="371"/>
    </location>
    <ligand>
        <name>ATP</name>
        <dbReference type="ChEBI" id="CHEBI:30616"/>
    </ligand>
</feature>
<comment type="subcellular location">
    <subcellularLocation>
        <location evidence="1">Membrane</location>
        <topology evidence="1">Single-pass type I membrane protein</topology>
    </subcellularLocation>
</comment>
<comment type="similarity">
    <text evidence="2">In the N-terminal section; belongs to the leguminous lectin family.</text>
</comment>
<protein>
    <recommendedName>
        <fullName evidence="22">Protein kinase domain-containing protein</fullName>
    </recommendedName>
</protein>
<dbReference type="InterPro" id="IPR017441">
    <property type="entry name" value="Protein_kinase_ATP_BS"/>
</dbReference>
<evidence type="ECO:0000256" key="7">
    <source>
        <dbReference type="ARBA" id="ARBA00022692"/>
    </source>
</evidence>
<dbReference type="FunFam" id="2.60.120.200:FF:000246">
    <property type="entry name" value="L-type lectin-domain containing receptor kinase V.9"/>
    <property type="match status" value="1"/>
</dbReference>
<evidence type="ECO:0000256" key="16">
    <source>
        <dbReference type="ARBA" id="ARBA00023170"/>
    </source>
</evidence>
<dbReference type="InterPro" id="IPR001220">
    <property type="entry name" value="Legume_lectin_dom"/>
</dbReference>
<dbReference type="Pfam" id="PF00069">
    <property type="entry name" value="Pkinase"/>
    <property type="match status" value="1"/>
</dbReference>
<evidence type="ECO:0000256" key="8">
    <source>
        <dbReference type="ARBA" id="ARBA00022729"/>
    </source>
</evidence>
<evidence type="ECO:0000256" key="3">
    <source>
        <dbReference type="ARBA" id="ARBA00010217"/>
    </source>
</evidence>
<feature type="signal peptide" evidence="21">
    <location>
        <begin position="1"/>
        <end position="37"/>
    </location>
</feature>
<dbReference type="GO" id="GO:0004674">
    <property type="term" value="F:protein serine/threonine kinase activity"/>
    <property type="evidence" value="ECO:0007669"/>
    <property type="project" value="UniProtKB-KW"/>
</dbReference>
<evidence type="ECO:0000256" key="11">
    <source>
        <dbReference type="ARBA" id="ARBA00022777"/>
    </source>
</evidence>
<dbReference type="Gene3D" id="6.10.250.2930">
    <property type="match status" value="1"/>
</dbReference>
<dbReference type="AlphaFoldDB" id="A0ABD3S7H6"/>
<dbReference type="InterPro" id="IPR000719">
    <property type="entry name" value="Prot_kinase_dom"/>
</dbReference>
<dbReference type="SUPFAM" id="SSF49899">
    <property type="entry name" value="Concanavalin A-like lectins/glucanases"/>
    <property type="match status" value="1"/>
</dbReference>
<comment type="catalytic activity">
    <reaction evidence="17">
        <text>L-threonyl-[protein] + ATP = O-phospho-L-threonyl-[protein] + ADP + H(+)</text>
        <dbReference type="Rhea" id="RHEA:46608"/>
        <dbReference type="Rhea" id="RHEA-COMP:11060"/>
        <dbReference type="Rhea" id="RHEA-COMP:11605"/>
        <dbReference type="ChEBI" id="CHEBI:15378"/>
        <dbReference type="ChEBI" id="CHEBI:30013"/>
        <dbReference type="ChEBI" id="CHEBI:30616"/>
        <dbReference type="ChEBI" id="CHEBI:61977"/>
        <dbReference type="ChEBI" id="CHEBI:456216"/>
        <dbReference type="EC" id="2.7.11.1"/>
    </reaction>
</comment>
<dbReference type="GO" id="GO:0005524">
    <property type="term" value="F:ATP binding"/>
    <property type="evidence" value="ECO:0007669"/>
    <property type="project" value="UniProtKB-UniRule"/>
</dbReference>
<evidence type="ECO:0000256" key="2">
    <source>
        <dbReference type="ARBA" id="ARBA00008536"/>
    </source>
</evidence>